<evidence type="ECO:0000313" key="3">
    <source>
        <dbReference type="EMBL" id="PYH88789.1"/>
    </source>
</evidence>
<dbReference type="VEuPathDB" id="FungiDB:BO71DRAFT_126893"/>
<feature type="region of interest" description="Disordered" evidence="1">
    <location>
        <begin position="88"/>
        <end position="129"/>
    </location>
</feature>
<accession>A0A319CVZ0</accession>
<evidence type="ECO:0000313" key="4">
    <source>
        <dbReference type="Proteomes" id="UP000247810"/>
    </source>
</evidence>
<name>A0A319CVZ0_9EURO</name>
<evidence type="ECO:0000256" key="2">
    <source>
        <dbReference type="SAM" id="Phobius"/>
    </source>
</evidence>
<feature type="transmembrane region" description="Helical" evidence="2">
    <location>
        <begin position="12"/>
        <end position="32"/>
    </location>
</feature>
<dbReference type="AlphaFoldDB" id="A0A319CVZ0"/>
<protein>
    <submittedName>
        <fullName evidence="3">Uncharacterized protein</fullName>
    </submittedName>
</protein>
<feature type="transmembrane region" description="Helical" evidence="2">
    <location>
        <begin position="135"/>
        <end position="156"/>
    </location>
</feature>
<gene>
    <name evidence="3" type="ORF">BO71DRAFT_126893</name>
</gene>
<dbReference type="OrthoDB" id="529273at2759"/>
<reference evidence="3 4" key="1">
    <citation type="submission" date="2018-02" db="EMBL/GenBank/DDBJ databases">
        <title>The genomes of Aspergillus section Nigri reveals drivers in fungal speciation.</title>
        <authorList>
            <consortium name="DOE Joint Genome Institute"/>
            <person name="Vesth T.C."/>
            <person name="Nybo J."/>
            <person name="Theobald S."/>
            <person name="Brandl J."/>
            <person name="Frisvad J.C."/>
            <person name="Nielsen K.F."/>
            <person name="Lyhne E.K."/>
            <person name="Kogle M.E."/>
            <person name="Kuo A."/>
            <person name="Riley R."/>
            <person name="Clum A."/>
            <person name="Nolan M."/>
            <person name="Lipzen A."/>
            <person name="Salamov A."/>
            <person name="Henrissat B."/>
            <person name="Wiebenga A."/>
            <person name="De vries R.P."/>
            <person name="Grigoriev I.V."/>
            <person name="Mortensen U.H."/>
            <person name="Andersen M.R."/>
            <person name="Baker S.E."/>
        </authorList>
    </citation>
    <scope>NUCLEOTIDE SEQUENCE [LARGE SCALE GENOMIC DNA]</scope>
    <source>
        <strain evidence="3 4">CBS 707.79</strain>
    </source>
</reference>
<sequence>MTKHTRPVPWTSPLFFFLLLLIPTGLGITLLLSDSHHWTLTGNIYTFINMYRTSMQTAIQILATILSSGLPRPHQHHHLHPLDPFKMESQTHTSHLPNRRHPRLPTPPRSSSSAGSPTPPRQQSPSRRSGWDRECVYIVAVFVVTMLVGVVVGGQAGRTRAWRALPGVDYLDVRMLVVGGSAGGE</sequence>
<evidence type="ECO:0000256" key="1">
    <source>
        <dbReference type="SAM" id="MobiDB-lite"/>
    </source>
</evidence>
<organism evidence="3 4">
    <name type="scientific">Aspergillus ellipticus CBS 707.79</name>
    <dbReference type="NCBI Taxonomy" id="1448320"/>
    <lineage>
        <taxon>Eukaryota</taxon>
        <taxon>Fungi</taxon>
        <taxon>Dikarya</taxon>
        <taxon>Ascomycota</taxon>
        <taxon>Pezizomycotina</taxon>
        <taxon>Eurotiomycetes</taxon>
        <taxon>Eurotiomycetidae</taxon>
        <taxon>Eurotiales</taxon>
        <taxon>Aspergillaceae</taxon>
        <taxon>Aspergillus</taxon>
        <taxon>Aspergillus subgen. Circumdati</taxon>
    </lineage>
</organism>
<dbReference type="EMBL" id="KZ826066">
    <property type="protein sequence ID" value="PYH88789.1"/>
    <property type="molecule type" value="Genomic_DNA"/>
</dbReference>
<keyword evidence="2" id="KW-1133">Transmembrane helix</keyword>
<proteinExistence type="predicted"/>
<keyword evidence="4" id="KW-1185">Reference proteome</keyword>
<keyword evidence="2" id="KW-0812">Transmembrane</keyword>
<dbReference type="Proteomes" id="UP000247810">
    <property type="component" value="Unassembled WGS sequence"/>
</dbReference>
<keyword evidence="2" id="KW-0472">Membrane</keyword>